<reference evidence="1" key="1">
    <citation type="submission" date="2022-07" db="EMBL/GenBank/DDBJ databases">
        <title>Genome Sequence of Lecanicillium saksenae.</title>
        <authorList>
            <person name="Buettner E."/>
        </authorList>
    </citation>
    <scope>NUCLEOTIDE SEQUENCE</scope>
    <source>
        <strain evidence="1">VT-O1</strain>
    </source>
</reference>
<organism evidence="1 2">
    <name type="scientific">Lecanicillium saksenae</name>
    <dbReference type="NCBI Taxonomy" id="468837"/>
    <lineage>
        <taxon>Eukaryota</taxon>
        <taxon>Fungi</taxon>
        <taxon>Dikarya</taxon>
        <taxon>Ascomycota</taxon>
        <taxon>Pezizomycotina</taxon>
        <taxon>Sordariomycetes</taxon>
        <taxon>Hypocreomycetidae</taxon>
        <taxon>Hypocreales</taxon>
        <taxon>Cordycipitaceae</taxon>
        <taxon>Lecanicillium</taxon>
    </lineage>
</organism>
<comment type="caution">
    <text evidence="1">The sequence shown here is derived from an EMBL/GenBank/DDBJ whole genome shotgun (WGS) entry which is preliminary data.</text>
</comment>
<proteinExistence type="predicted"/>
<evidence type="ECO:0000313" key="1">
    <source>
        <dbReference type="EMBL" id="KAJ3494809.1"/>
    </source>
</evidence>
<dbReference type="EMBL" id="JANAKD010000342">
    <property type="protein sequence ID" value="KAJ3494809.1"/>
    <property type="molecule type" value="Genomic_DNA"/>
</dbReference>
<sequence length="290" mass="30972">MSASRTKTILITGCSEDGIGAALALRLADQGHRVFATARDTLKIPSKVREHSNVTTLALDVADDGSVMAASAAFRAAASSGLDVLVNNAGAGYTMPLLDVDIDKAKQCHDVNVWGPLRTVQVFADLLMETRGRVVNIGSATGCLYSPWVGAYSSSKSALHTVSETLRMELQPFGVTVACLITGTVATRFHTNEGEFSLPEKSLYADILSTISLWARGATGPERGTVDDYVTQILPDVLSNSRGGVLWRGANAGAVRFAVSWLPYYVLDKLVVLNQGLEQLTQSILEKKAQ</sequence>
<gene>
    <name evidence="1" type="ORF">NLG97_g3836</name>
</gene>
<name>A0ACC1QYS5_9HYPO</name>
<dbReference type="Proteomes" id="UP001148737">
    <property type="component" value="Unassembled WGS sequence"/>
</dbReference>
<evidence type="ECO:0000313" key="2">
    <source>
        <dbReference type="Proteomes" id="UP001148737"/>
    </source>
</evidence>
<protein>
    <submittedName>
        <fullName evidence="1">Uncharacterized protein</fullName>
    </submittedName>
</protein>
<accession>A0ACC1QYS5</accession>
<keyword evidence="2" id="KW-1185">Reference proteome</keyword>